<evidence type="ECO:0000313" key="7">
    <source>
        <dbReference type="EMBL" id="TMW69169.1"/>
    </source>
</evidence>
<name>A0A8K1CTW6_PYTOL</name>
<dbReference type="PROSITE" id="PS00763">
    <property type="entry name" value="GLUTATHIONE_PEROXID_2"/>
    <property type="match status" value="1"/>
</dbReference>
<dbReference type="Pfam" id="PF00255">
    <property type="entry name" value="GSHPx"/>
    <property type="match status" value="1"/>
</dbReference>
<keyword evidence="2 5" id="KW-0575">Peroxidase</keyword>
<dbReference type="PRINTS" id="PR01011">
    <property type="entry name" value="GLUTPROXDASE"/>
</dbReference>
<proteinExistence type="inferred from homology"/>
<gene>
    <name evidence="7" type="ORF">Poli38472_001325</name>
</gene>
<comment type="caution">
    <text evidence="7">The sequence shown here is derived from an EMBL/GenBank/DDBJ whole genome shotgun (WGS) entry which is preliminary data.</text>
</comment>
<feature type="active site" evidence="4">
    <location>
        <position position="67"/>
    </location>
</feature>
<comment type="similarity">
    <text evidence="1 5">Belongs to the glutathione peroxidase family.</text>
</comment>
<dbReference type="FunFam" id="3.40.30.10:FF:000025">
    <property type="entry name" value="Glutathione peroxidase"/>
    <property type="match status" value="1"/>
</dbReference>
<feature type="chain" id="PRO_5035425611" description="Glutathione peroxidase" evidence="6">
    <location>
        <begin position="23"/>
        <end position="199"/>
    </location>
</feature>
<dbReference type="OrthoDB" id="446890at2759"/>
<protein>
    <recommendedName>
        <fullName evidence="5">Glutathione peroxidase</fullName>
    </recommendedName>
</protein>
<keyword evidence="6" id="KW-0732">Signal</keyword>
<dbReference type="PANTHER" id="PTHR11592">
    <property type="entry name" value="GLUTATHIONE PEROXIDASE"/>
    <property type="match status" value="1"/>
</dbReference>
<dbReference type="PROSITE" id="PS51355">
    <property type="entry name" value="GLUTATHIONE_PEROXID_3"/>
    <property type="match status" value="1"/>
</dbReference>
<dbReference type="CDD" id="cd00340">
    <property type="entry name" value="GSH_Peroxidase"/>
    <property type="match status" value="1"/>
</dbReference>
<organism evidence="7 8">
    <name type="scientific">Pythium oligandrum</name>
    <name type="common">Mycoparasitic fungus</name>
    <dbReference type="NCBI Taxonomy" id="41045"/>
    <lineage>
        <taxon>Eukaryota</taxon>
        <taxon>Sar</taxon>
        <taxon>Stramenopiles</taxon>
        <taxon>Oomycota</taxon>
        <taxon>Peronosporomycetes</taxon>
        <taxon>Pythiales</taxon>
        <taxon>Pythiaceae</taxon>
        <taxon>Pythium</taxon>
    </lineage>
</organism>
<dbReference type="Gene3D" id="3.40.30.10">
    <property type="entry name" value="Glutaredoxin"/>
    <property type="match status" value="1"/>
</dbReference>
<evidence type="ECO:0000256" key="3">
    <source>
        <dbReference type="ARBA" id="ARBA00023002"/>
    </source>
</evidence>
<dbReference type="EMBL" id="SPLM01000001">
    <property type="protein sequence ID" value="TMW69169.1"/>
    <property type="molecule type" value="Genomic_DNA"/>
</dbReference>
<evidence type="ECO:0000256" key="2">
    <source>
        <dbReference type="ARBA" id="ARBA00022559"/>
    </source>
</evidence>
<keyword evidence="8" id="KW-1185">Reference proteome</keyword>
<dbReference type="AlphaFoldDB" id="A0A8K1CTW6"/>
<sequence length="199" mass="22222">MARVSMLTLLVVALQCVMLSAGWTAQAAEFEPSFWEFTVKDIEGKDISLSTFQDSKAILLVNVASACGYTESNYKELQVLYEKYHADGLEILAFPCNQFGGQEPEGETQILKFVQEKYQVTFPVLAKIEVNGPNAHPLFQYLKAKLHGLITNDIKWNFTKFLVVNGAPKKRYGTSTLPSQIEEDIVAALGIESSRYSEL</sequence>
<dbReference type="PIRSF" id="PIRSF000303">
    <property type="entry name" value="Glutathion_perox"/>
    <property type="match status" value="1"/>
</dbReference>
<feature type="signal peptide" evidence="6">
    <location>
        <begin position="1"/>
        <end position="22"/>
    </location>
</feature>
<evidence type="ECO:0000256" key="4">
    <source>
        <dbReference type="PIRSR" id="PIRSR000303-1"/>
    </source>
</evidence>
<dbReference type="SUPFAM" id="SSF52833">
    <property type="entry name" value="Thioredoxin-like"/>
    <property type="match status" value="1"/>
</dbReference>
<dbReference type="InterPro" id="IPR029760">
    <property type="entry name" value="GPX_CS"/>
</dbReference>
<dbReference type="InterPro" id="IPR036249">
    <property type="entry name" value="Thioredoxin-like_sf"/>
</dbReference>
<evidence type="ECO:0000256" key="6">
    <source>
        <dbReference type="SAM" id="SignalP"/>
    </source>
</evidence>
<evidence type="ECO:0000313" key="8">
    <source>
        <dbReference type="Proteomes" id="UP000794436"/>
    </source>
</evidence>
<reference evidence="7" key="1">
    <citation type="submission" date="2019-03" db="EMBL/GenBank/DDBJ databases">
        <title>Long read genome sequence of the mycoparasitic Pythium oligandrum ATCC 38472 isolated from sugarbeet rhizosphere.</title>
        <authorList>
            <person name="Gaulin E."/>
        </authorList>
    </citation>
    <scope>NUCLEOTIDE SEQUENCE</scope>
    <source>
        <strain evidence="7">ATCC 38472_TT</strain>
    </source>
</reference>
<dbReference type="GO" id="GO:0004601">
    <property type="term" value="F:peroxidase activity"/>
    <property type="evidence" value="ECO:0007669"/>
    <property type="project" value="UniProtKB-KW"/>
</dbReference>
<keyword evidence="3 5" id="KW-0560">Oxidoreductase</keyword>
<evidence type="ECO:0000256" key="1">
    <source>
        <dbReference type="ARBA" id="ARBA00006926"/>
    </source>
</evidence>
<dbReference type="Proteomes" id="UP000794436">
    <property type="component" value="Unassembled WGS sequence"/>
</dbReference>
<dbReference type="InterPro" id="IPR000889">
    <property type="entry name" value="Glutathione_peroxidase"/>
</dbReference>
<evidence type="ECO:0000256" key="5">
    <source>
        <dbReference type="RuleBase" id="RU000499"/>
    </source>
</evidence>
<dbReference type="GO" id="GO:0006979">
    <property type="term" value="P:response to oxidative stress"/>
    <property type="evidence" value="ECO:0007669"/>
    <property type="project" value="InterPro"/>
</dbReference>
<accession>A0A8K1CTW6</accession>
<dbReference type="PANTHER" id="PTHR11592:SF78">
    <property type="entry name" value="GLUTATHIONE PEROXIDASE"/>
    <property type="match status" value="1"/>
</dbReference>